<name>A0A090QE21_NONUL</name>
<gene>
    <name evidence="1" type="ORF">JCM19314_1178</name>
</gene>
<reference evidence="1 2" key="1">
    <citation type="journal article" date="2014" name="Genome Announc.">
        <title>Draft Genome Sequences of Marine Flavobacterium Nonlabens Strains NR17, NR24, NR27, NR32, NR33, and Ara13.</title>
        <authorList>
            <person name="Nakanishi M."/>
            <person name="Meirelles P."/>
            <person name="Suzuki R."/>
            <person name="Takatani N."/>
            <person name="Mino S."/>
            <person name="Suda W."/>
            <person name="Oshima K."/>
            <person name="Hattori M."/>
            <person name="Ohkuma M."/>
            <person name="Hosokawa M."/>
            <person name="Miyashita K."/>
            <person name="Thompson F.L."/>
            <person name="Niwa A."/>
            <person name="Sawabe T."/>
            <person name="Sawabe T."/>
        </authorList>
    </citation>
    <scope>NUCLEOTIDE SEQUENCE [LARGE SCALE GENOMIC DNA]</scope>
    <source>
        <strain evidence="2">JCM19314</strain>
    </source>
</reference>
<sequence length="45" mass="4618">MHPLKRVGTPDDIASVAAFLLEQNAGWITGQVIGVDGGKGTLNLG</sequence>
<comment type="caution">
    <text evidence="1">The sequence shown here is derived from an EMBL/GenBank/DDBJ whole genome shotgun (WGS) entry which is preliminary data.</text>
</comment>
<protein>
    <submittedName>
        <fullName evidence="1">Dehydrogenases</fullName>
    </submittedName>
</protein>
<dbReference type="EMBL" id="BBMM01000003">
    <property type="protein sequence ID" value="GAK99993.1"/>
    <property type="molecule type" value="Genomic_DNA"/>
</dbReference>
<organism evidence="1 2">
    <name type="scientific">Nonlabens ulvanivorans</name>
    <name type="common">Persicivirga ulvanivorans</name>
    <dbReference type="NCBI Taxonomy" id="906888"/>
    <lineage>
        <taxon>Bacteria</taxon>
        <taxon>Pseudomonadati</taxon>
        <taxon>Bacteroidota</taxon>
        <taxon>Flavobacteriia</taxon>
        <taxon>Flavobacteriales</taxon>
        <taxon>Flavobacteriaceae</taxon>
        <taxon>Nonlabens</taxon>
    </lineage>
</organism>
<accession>A0A090QE21</accession>
<dbReference type="InterPro" id="IPR036291">
    <property type="entry name" value="NAD(P)-bd_dom_sf"/>
</dbReference>
<evidence type="ECO:0000313" key="1">
    <source>
        <dbReference type="EMBL" id="GAK99993.1"/>
    </source>
</evidence>
<dbReference type="Gene3D" id="3.40.50.720">
    <property type="entry name" value="NAD(P)-binding Rossmann-like Domain"/>
    <property type="match status" value="1"/>
</dbReference>
<proteinExistence type="predicted"/>
<dbReference type="Pfam" id="PF13561">
    <property type="entry name" value="adh_short_C2"/>
    <property type="match status" value="1"/>
</dbReference>
<dbReference type="SUPFAM" id="SSF51735">
    <property type="entry name" value="NAD(P)-binding Rossmann-fold domains"/>
    <property type="match status" value="1"/>
</dbReference>
<dbReference type="Proteomes" id="UP000029226">
    <property type="component" value="Unassembled WGS sequence"/>
</dbReference>
<dbReference type="InterPro" id="IPR002347">
    <property type="entry name" value="SDR_fam"/>
</dbReference>
<dbReference type="AlphaFoldDB" id="A0A090QE21"/>
<evidence type="ECO:0000313" key="2">
    <source>
        <dbReference type="Proteomes" id="UP000029226"/>
    </source>
</evidence>